<reference evidence="1" key="1">
    <citation type="journal article" date="2021" name="Proc. Natl. Acad. Sci. U.S.A.">
        <title>A Catalog of Tens of Thousands of Viruses from Human Metagenomes Reveals Hidden Associations with Chronic Diseases.</title>
        <authorList>
            <person name="Tisza M.J."/>
            <person name="Buck C.B."/>
        </authorList>
    </citation>
    <scope>NUCLEOTIDE SEQUENCE</scope>
    <source>
        <strain evidence="1">Ctsf32</strain>
    </source>
</reference>
<proteinExistence type="predicted"/>
<organism evidence="1">
    <name type="scientific">Siphoviridae sp. ctsf32</name>
    <dbReference type="NCBI Taxonomy" id="2827594"/>
    <lineage>
        <taxon>Viruses</taxon>
        <taxon>Duplodnaviria</taxon>
        <taxon>Heunggongvirae</taxon>
        <taxon>Uroviricota</taxon>
        <taxon>Caudoviricetes</taxon>
    </lineage>
</organism>
<dbReference type="EMBL" id="BK015882">
    <property type="protein sequence ID" value="DAD71518.1"/>
    <property type="molecule type" value="Genomic_DNA"/>
</dbReference>
<evidence type="ECO:0000313" key="1">
    <source>
        <dbReference type="EMBL" id="DAD71518.1"/>
    </source>
</evidence>
<accession>A0A8S5LNK3</accession>
<name>A0A8S5LNK3_9CAUD</name>
<sequence length="119" mass="13890">MKASINYLPESSFLASVEVDNVGEVALILYNDVGHEWYVLHTTNLGWTKTYMFGPLLPDDNTLRLKSFSFEYSEIEYNEGKLLKSLERFIQDTRKNITQVFEIDKETVLERYKNIKVGE</sequence>
<protein>
    <submittedName>
        <fullName evidence="1">Uncharacterized protein</fullName>
    </submittedName>
</protein>